<evidence type="ECO:0000313" key="3">
    <source>
        <dbReference type="Proteomes" id="UP000219813"/>
    </source>
</evidence>
<sequence length="234" mass="28074">MKQKVKFQFFIKISTFILLTQVCHYYNDMHNIDKKLDTRNYRLLENYKQENYLKNILLNYSIPNIGEYKEKDTFNDKITEGKNKKRNECSLNNIKDYKQARKDKSSIYTGGNLYVEKRILDNMFFLNNIRGDMNDNKRKLIKKRTDKYLLILWLPVLLVVVGFTITFYLCIKKYFGSLPEWSSEITAIIVLFLTLSIFVFIVITFACKKIKKYDNSLRKISKMNERDYLYFPNV</sequence>
<dbReference type="RefSeq" id="XP_028859911.1">
    <property type="nucleotide sequence ID" value="XM_029003831.1"/>
</dbReference>
<feature type="transmembrane region" description="Helical" evidence="1">
    <location>
        <begin position="148"/>
        <end position="169"/>
    </location>
</feature>
<proteinExistence type="predicted"/>
<dbReference type="KEGG" id="pmal:PMUG01_06026100"/>
<dbReference type="AlphaFoldDB" id="A0A1D3JJZ7"/>
<dbReference type="InterPro" id="IPR022139">
    <property type="entry name" value="Fam-L/Fam-M-like_plasmodium"/>
</dbReference>
<protein>
    <submittedName>
        <fullName evidence="2">Uncharacterized protein</fullName>
    </submittedName>
</protein>
<dbReference type="OrthoDB" id="10669034at2759"/>
<accession>A0A1D3JJZ7</accession>
<dbReference type="Proteomes" id="UP000219813">
    <property type="component" value="Chromosome 6"/>
</dbReference>
<dbReference type="Pfam" id="PF12420">
    <property type="entry name" value="DUF3671"/>
    <property type="match status" value="1"/>
</dbReference>
<feature type="transmembrane region" description="Helical" evidence="1">
    <location>
        <begin position="185"/>
        <end position="207"/>
    </location>
</feature>
<keyword evidence="3" id="KW-1185">Reference proteome</keyword>
<organism evidence="2 3">
    <name type="scientific">Plasmodium malariae</name>
    <dbReference type="NCBI Taxonomy" id="5858"/>
    <lineage>
        <taxon>Eukaryota</taxon>
        <taxon>Sar</taxon>
        <taxon>Alveolata</taxon>
        <taxon>Apicomplexa</taxon>
        <taxon>Aconoidasida</taxon>
        <taxon>Haemosporida</taxon>
        <taxon>Plasmodiidae</taxon>
        <taxon>Plasmodium</taxon>
        <taxon>Plasmodium (Plasmodium)</taxon>
    </lineage>
</organism>
<keyword evidence="1" id="KW-0812">Transmembrane</keyword>
<dbReference type="EMBL" id="LT594627">
    <property type="protein sequence ID" value="SBT86774.1"/>
    <property type="molecule type" value="Genomic_DNA"/>
</dbReference>
<reference evidence="2 3" key="1">
    <citation type="submission" date="2016-06" db="EMBL/GenBank/DDBJ databases">
        <authorList>
            <consortium name="Pathogen Informatics"/>
        </authorList>
    </citation>
    <scope>NUCLEOTIDE SEQUENCE [LARGE SCALE GENOMIC DNA]</scope>
</reference>
<dbReference type="VEuPathDB" id="PlasmoDB:PmUG01_06026100"/>
<evidence type="ECO:0000313" key="2">
    <source>
        <dbReference type="EMBL" id="SBT86774.1"/>
    </source>
</evidence>
<evidence type="ECO:0000256" key="1">
    <source>
        <dbReference type="SAM" id="Phobius"/>
    </source>
</evidence>
<gene>
    <name evidence="2" type="primary">PmUG01_06026100</name>
    <name evidence="2" type="ORF">PMUG01_06026100</name>
</gene>
<keyword evidence="1" id="KW-0472">Membrane</keyword>
<name>A0A1D3JJZ7_PLAMA</name>
<keyword evidence="1" id="KW-1133">Transmembrane helix</keyword>
<dbReference type="GeneID" id="39867654"/>